<evidence type="ECO:0000256" key="10">
    <source>
        <dbReference type="HAMAP-Rule" id="MF_01102"/>
    </source>
</evidence>
<evidence type="ECO:0000256" key="3">
    <source>
        <dbReference type="ARBA" id="ARBA00022630"/>
    </source>
</evidence>
<dbReference type="OrthoDB" id="9786494at2"/>
<gene>
    <name evidence="10" type="primary">mnmC</name>
    <name evidence="13" type="ordered locus">Slit_1259</name>
</gene>
<organism evidence="13 14">
    <name type="scientific">Sideroxydans lithotrophicus (strain ES-1)</name>
    <dbReference type="NCBI Taxonomy" id="580332"/>
    <lineage>
        <taxon>Bacteria</taxon>
        <taxon>Pseudomonadati</taxon>
        <taxon>Pseudomonadota</taxon>
        <taxon>Betaproteobacteria</taxon>
        <taxon>Nitrosomonadales</taxon>
        <taxon>Gallionellaceae</taxon>
        <taxon>Sideroxydans</taxon>
    </lineage>
</organism>
<feature type="region of interest" description="tRNA (mnm(5)s(2)U34)-methyltransferase" evidence="10">
    <location>
        <begin position="1"/>
        <end position="228"/>
    </location>
</feature>
<dbReference type="EC" id="2.1.1.61" evidence="10"/>
<keyword evidence="14" id="KW-1185">Reference proteome</keyword>
<evidence type="ECO:0000256" key="8">
    <source>
        <dbReference type="ARBA" id="ARBA00023002"/>
    </source>
</evidence>
<dbReference type="NCBIfam" id="NF002481">
    <property type="entry name" value="PRK01747.1-2"/>
    <property type="match status" value="1"/>
</dbReference>
<dbReference type="Proteomes" id="UP000001625">
    <property type="component" value="Chromosome"/>
</dbReference>
<protein>
    <recommendedName>
        <fullName evidence="10">tRNA 5-methylaminomethyl-2-thiouridine biosynthesis bifunctional protein MnmC</fullName>
        <shortName evidence="10">tRNA mnm(5)s(2)U biosynthesis bifunctional protein</shortName>
    </recommendedName>
    <domain>
        <recommendedName>
            <fullName evidence="10">tRNA (mnm(5)s(2)U34)-methyltransferase</fullName>
            <ecNumber evidence="10">2.1.1.61</ecNumber>
        </recommendedName>
    </domain>
    <domain>
        <recommendedName>
            <fullName evidence="10">FAD-dependent cmnm(5)s(2)U34 oxidoreductase</fullName>
            <ecNumber evidence="10">1.5.-.-</ecNumber>
        </recommendedName>
    </domain>
</protein>
<dbReference type="Pfam" id="PF01266">
    <property type="entry name" value="DAO"/>
    <property type="match status" value="1"/>
</dbReference>
<dbReference type="GO" id="GO:0032259">
    <property type="term" value="P:methylation"/>
    <property type="evidence" value="ECO:0007669"/>
    <property type="project" value="UniProtKB-KW"/>
</dbReference>
<dbReference type="PANTHER" id="PTHR13847:SF283">
    <property type="entry name" value="TRNA 5-METHYLAMINOMETHYL-2-THIOURIDINE BIOSYNTHESIS BIFUNCTIONAL PROTEIN MNMC"/>
    <property type="match status" value="1"/>
</dbReference>
<dbReference type="AlphaFoldDB" id="D5CRB0"/>
<evidence type="ECO:0000256" key="6">
    <source>
        <dbReference type="ARBA" id="ARBA00022694"/>
    </source>
</evidence>
<dbReference type="EMBL" id="CP001965">
    <property type="protein sequence ID" value="ADE11496.1"/>
    <property type="molecule type" value="Genomic_DNA"/>
</dbReference>
<evidence type="ECO:0000256" key="7">
    <source>
        <dbReference type="ARBA" id="ARBA00022827"/>
    </source>
</evidence>
<evidence type="ECO:0000256" key="2">
    <source>
        <dbReference type="ARBA" id="ARBA00022603"/>
    </source>
</evidence>
<dbReference type="Gene3D" id="3.30.9.10">
    <property type="entry name" value="D-Amino Acid Oxidase, subunit A, domain 2"/>
    <property type="match status" value="1"/>
</dbReference>
<feature type="domain" description="FAD dependent oxidoreductase" evidence="11">
    <location>
        <begin position="244"/>
        <end position="580"/>
    </location>
</feature>
<keyword evidence="7 10" id="KW-0274">FAD</keyword>
<feature type="region of interest" description="FAD-dependent cmnm(5)s(2)U34 oxidoreductase" evidence="10">
    <location>
        <begin position="246"/>
        <end position="611"/>
    </location>
</feature>
<comment type="function">
    <text evidence="10">Catalyzes the last two steps in the biosynthesis of 5-methylaminomethyl-2-thiouridine (mnm(5)s(2)U) at the wobble position (U34) in tRNA. Catalyzes the FAD-dependent demodification of cmnm(5)s(2)U34 to nm(5)s(2)U34, followed by the transfer of a methyl group from S-adenosyl-L-methionine to nm(5)s(2)U34, to form mnm(5)s(2)U34.</text>
</comment>
<dbReference type="SUPFAM" id="SSF51905">
    <property type="entry name" value="FAD/NAD(P)-binding domain"/>
    <property type="match status" value="1"/>
</dbReference>
<dbReference type="InterPro" id="IPR029063">
    <property type="entry name" value="SAM-dependent_MTases_sf"/>
</dbReference>
<accession>D5CRB0</accession>
<keyword evidence="6 10" id="KW-0819">tRNA processing</keyword>
<evidence type="ECO:0000259" key="12">
    <source>
        <dbReference type="Pfam" id="PF05430"/>
    </source>
</evidence>
<sequence length="611" mass="64968">MLDWKDGQPFSNRFGDVYFSTDSGQEETRHVFLQGNRLAERYAALSEGESICIGETGFGTGLNFLCAWQLFEQVAPQGASLDFFSIEKFPLNNDELRGALALWPELHMQAEALLACWHRRVPGWNRWSIAGGRVRLTLAICDVAHALPELLAGCADAWFLDGFSPAKNPDMWSETVLANIARASHEGTTLASYTSAGWVRRGLLQAGFAVDRVAGFGRKREMIRGQLNAAAVSRPRGKTPRTALVIGGGIAGCAAAHALAQRDIDVILIERAPQLAAAASGNPRGILHARFGASDNPLHRFVLAAYGHALALLDEVVPVDGAMRAECGLLQLAATDAEAKRIGRFSAQEWPAHVLQTVDAARATELAGMTMLHGGLWFPAGGWVVPPQVCARLTDHPRITQRLACEVTSLERTGSGWCASGEGFVIEAEQMVVCCGHLAKNLSQFKAFALQAVRGQISEIPATAASEKLKSVLCAEGYCAPAAAGRHVVGATTTFDDAEADLRDADHMDNISKLKVFMPTLYQALGTVDAAQLSGRAGVRCSTPGATPLVGEVESGLYCSLAHGTRGLLTAGISGEVVAAAMCGQLPPLPQSLLEALAPLPRTGNKGQYAA</sequence>
<dbReference type="PANTHER" id="PTHR13847">
    <property type="entry name" value="SARCOSINE DEHYDROGENASE-RELATED"/>
    <property type="match status" value="1"/>
</dbReference>
<dbReference type="STRING" id="580332.Slit_1259"/>
<dbReference type="GO" id="GO:0050660">
    <property type="term" value="F:flavin adenine dinucleotide binding"/>
    <property type="evidence" value="ECO:0007669"/>
    <property type="project" value="UniProtKB-UniRule"/>
</dbReference>
<keyword evidence="4 10" id="KW-0808">Transferase</keyword>
<dbReference type="InterPro" id="IPR017610">
    <property type="entry name" value="tRNA_S-uridine_synth_MnmC_C"/>
</dbReference>
<reference evidence="13 14" key="1">
    <citation type="submission" date="2010-03" db="EMBL/GenBank/DDBJ databases">
        <title>Complete sequence of Sideroxydans lithotrophicus ES-1.</title>
        <authorList>
            <consortium name="US DOE Joint Genome Institute"/>
            <person name="Lucas S."/>
            <person name="Copeland A."/>
            <person name="Lapidus A."/>
            <person name="Cheng J.-F."/>
            <person name="Bruce D."/>
            <person name="Goodwin L."/>
            <person name="Pitluck S."/>
            <person name="Munk A.C."/>
            <person name="Detter J.C."/>
            <person name="Han C."/>
            <person name="Tapia R."/>
            <person name="Larimer F."/>
            <person name="Land M."/>
            <person name="Hauser L."/>
            <person name="Kyrpides N."/>
            <person name="Ivanova N."/>
            <person name="Emerson D."/>
            <person name="Woyke T."/>
        </authorList>
    </citation>
    <scope>NUCLEOTIDE SEQUENCE [LARGE SCALE GENOMIC DNA]</scope>
    <source>
        <strain evidence="13 14">ES-1</strain>
    </source>
</reference>
<dbReference type="eggNOG" id="COG4121">
    <property type="taxonomic scope" value="Bacteria"/>
</dbReference>
<evidence type="ECO:0000313" key="13">
    <source>
        <dbReference type="EMBL" id="ADE11496.1"/>
    </source>
</evidence>
<dbReference type="GO" id="GO:0016645">
    <property type="term" value="F:oxidoreductase activity, acting on the CH-NH group of donors"/>
    <property type="evidence" value="ECO:0007669"/>
    <property type="project" value="InterPro"/>
</dbReference>
<dbReference type="InterPro" id="IPR006076">
    <property type="entry name" value="FAD-dep_OxRdtase"/>
</dbReference>
<keyword evidence="8 10" id="KW-0560">Oxidoreductase</keyword>
<evidence type="ECO:0000256" key="9">
    <source>
        <dbReference type="ARBA" id="ARBA00023268"/>
    </source>
</evidence>
<feature type="domain" description="MnmC-like methyltransferase" evidence="12">
    <location>
        <begin position="104"/>
        <end position="227"/>
    </location>
</feature>
<evidence type="ECO:0000256" key="4">
    <source>
        <dbReference type="ARBA" id="ARBA00022679"/>
    </source>
</evidence>
<dbReference type="GO" id="GO:0005737">
    <property type="term" value="C:cytoplasm"/>
    <property type="evidence" value="ECO:0007669"/>
    <property type="project" value="UniProtKB-SubCell"/>
</dbReference>
<proteinExistence type="inferred from homology"/>
<evidence type="ECO:0000256" key="5">
    <source>
        <dbReference type="ARBA" id="ARBA00022691"/>
    </source>
</evidence>
<dbReference type="EC" id="1.5.-.-" evidence="10"/>
<dbReference type="InterPro" id="IPR008471">
    <property type="entry name" value="MnmC-like_methylTransf"/>
</dbReference>
<dbReference type="RefSeq" id="WP_013029394.1">
    <property type="nucleotide sequence ID" value="NC_013959.1"/>
</dbReference>
<dbReference type="GO" id="GO:0004808">
    <property type="term" value="F:tRNA (5-methylaminomethyl-2-thiouridylate)(34)-methyltransferase activity"/>
    <property type="evidence" value="ECO:0007669"/>
    <property type="project" value="UniProtKB-EC"/>
</dbReference>
<dbReference type="InterPro" id="IPR023032">
    <property type="entry name" value="tRNA_MAMT_biosynth_bifunc_MnmC"/>
</dbReference>
<comment type="cofactor">
    <cofactor evidence="10">
        <name>FAD</name>
        <dbReference type="ChEBI" id="CHEBI:57692"/>
    </cofactor>
</comment>
<keyword evidence="2 10" id="KW-0489">Methyltransferase</keyword>
<comment type="catalytic activity">
    <reaction evidence="10">
        <text>5-aminomethyl-2-thiouridine(34) in tRNA + S-adenosyl-L-methionine = 5-methylaminomethyl-2-thiouridine(34) in tRNA + S-adenosyl-L-homocysteine + H(+)</text>
        <dbReference type="Rhea" id="RHEA:19569"/>
        <dbReference type="Rhea" id="RHEA-COMP:10195"/>
        <dbReference type="Rhea" id="RHEA-COMP:10197"/>
        <dbReference type="ChEBI" id="CHEBI:15378"/>
        <dbReference type="ChEBI" id="CHEBI:57856"/>
        <dbReference type="ChEBI" id="CHEBI:59789"/>
        <dbReference type="ChEBI" id="CHEBI:74454"/>
        <dbReference type="ChEBI" id="CHEBI:74455"/>
        <dbReference type="EC" id="2.1.1.61"/>
    </reaction>
</comment>
<comment type="similarity">
    <text evidence="10">In the C-terminal section; belongs to the DAO family.</text>
</comment>
<dbReference type="eggNOG" id="COG0665">
    <property type="taxonomic scope" value="Bacteria"/>
</dbReference>
<name>D5CRB0_SIDLE</name>
<dbReference type="Gene3D" id="3.40.50.150">
    <property type="entry name" value="Vaccinia Virus protein VP39"/>
    <property type="match status" value="1"/>
</dbReference>
<keyword evidence="3 10" id="KW-0285">Flavoprotein</keyword>
<dbReference type="NCBIfam" id="NF033855">
    <property type="entry name" value="tRNA_MNMC2"/>
    <property type="match status" value="1"/>
</dbReference>
<dbReference type="Gene3D" id="3.50.50.60">
    <property type="entry name" value="FAD/NAD(P)-binding domain"/>
    <property type="match status" value="1"/>
</dbReference>
<dbReference type="NCBIfam" id="TIGR03197">
    <property type="entry name" value="MnmC_Cterm"/>
    <property type="match status" value="1"/>
</dbReference>
<keyword evidence="5 10" id="KW-0949">S-adenosyl-L-methionine</keyword>
<dbReference type="SUPFAM" id="SSF54373">
    <property type="entry name" value="FAD-linked reductases, C-terminal domain"/>
    <property type="match status" value="1"/>
</dbReference>
<dbReference type="InterPro" id="IPR047785">
    <property type="entry name" value="tRNA_MNMC2"/>
</dbReference>
<dbReference type="HOGENOM" id="CLU_022427_1_0_4"/>
<dbReference type="KEGG" id="slt:Slit_1259"/>
<keyword evidence="1 10" id="KW-0963">Cytoplasm</keyword>
<evidence type="ECO:0000313" key="14">
    <source>
        <dbReference type="Proteomes" id="UP000001625"/>
    </source>
</evidence>
<dbReference type="HAMAP" id="MF_01102">
    <property type="entry name" value="MnmC"/>
    <property type="match status" value="1"/>
</dbReference>
<dbReference type="Pfam" id="PF05430">
    <property type="entry name" value="Methyltransf_30"/>
    <property type="match status" value="1"/>
</dbReference>
<dbReference type="InterPro" id="IPR036188">
    <property type="entry name" value="FAD/NAD-bd_sf"/>
</dbReference>
<evidence type="ECO:0000256" key="1">
    <source>
        <dbReference type="ARBA" id="ARBA00022490"/>
    </source>
</evidence>
<keyword evidence="9 10" id="KW-0511">Multifunctional enzyme</keyword>
<dbReference type="GO" id="GO:0002097">
    <property type="term" value="P:tRNA wobble base modification"/>
    <property type="evidence" value="ECO:0007669"/>
    <property type="project" value="UniProtKB-UniRule"/>
</dbReference>
<comment type="subcellular location">
    <subcellularLocation>
        <location evidence="10">Cytoplasm</location>
    </subcellularLocation>
</comment>
<evidence type="ECO:0000259" key="11">
    <source>
        <dbReference type="Pfam" id="PF01266"/>
    </source>
</evidence>
<comment type="similarity">
    <text evidence="10">In the N-terminal section; belongs to the methyltransferase superfamily. tRNA (mnm(5)s(2)U34)-methyltransferase family.</text>
</comment>